<feature type="domain" description="DUF6534" evidence="3">
    <location>
        <begin position="167"/>
        <end position="252"/>
    </location>
</feature>
<sequence length="374" mass="40698">MDAASHPLPHVELSYGPMLLGVFVNMILYGVFLTQSLEYFKTHLEDGKLRYFVAYLFALESLNTGFAMVIMYQPLILKYGEPLTYFPTFFLTEPLLIVLISTPIQFFFAWRIRTITKLTSVPLVICVLSLASLAGGLWTSAKIGIIREFAKKPLLHAPALVWFLSAASSDVIITISLVLTLSNRKTGFAATDTVIDKIIRSTIQTGLVTAVFSVLDVVFFMVFPHYALNFIWDLALSKLYSNALLSTLNARVRLGAISTSQPLTGGGGRSPQSPRGPGPGATSHIMVFEDMAGLVSGSAETGKYELGEATDLEMGDMEGEENAYAGSMTKDDAEVIVETPRDEGGFAIPLPVLDRAPLPPPQPQTPLSTTQPQP</sequence>
<evidence type="ECO:0000259" key="3">
    <source>
        <dbReference type="Pfam" id="PF20152"/>
    </source>
</evidence>
<dbReference type="Proteomes" id="UP000613580">
    <property type="component" value="Unassembled WGS sequence"/>
</dbReference>
<dbReference type="AlphaFoldDB" id="A0A8H6SV24"/>
<dbReference type="PANTHER" id="PTHR40465">
    <property type="entry name" value="CHROMOSOME 1, WHOLE GENOME SHOTGUN SEQUENCE"/>
    <property type="match status" value="1"/>
</dbReference>
<name>A0A8H6SV24_MYCCL</name>
<gene>
    <name evidence="4" type="ORF">HMN09_00788300</name>
</gene>
<dbReference type="Pfam" id="PF20152">
    <property type="entry name" value="DUF6534"/>
    <property type="match status" value="1"/>
</dbReference>
<feature type="transmembrane region" description="Helical" evidence="2">
    <location>
        <begin position="120"/>
        <end position="139"/>
    </location>
</feature>
<feature type="transmembrane region" description="Helical" evidence="2">
    <location>
        <begin position="84"/>
        <end position="108"/>
    </location>
</feature>
<dbReference type="PANTHER" id="PTHR40465:SF1">
    <property type="entry name" value="DUF6534 DOMAIN-CONTAINING PROTEIN"/>
    <property type="match status" value="1"/>
</dbReference>
<organism evidence="4 5">
    <name type="scientific">Mycena chlorophos</name>
    <name type="common">Agaric fungus</name>
    <name type="synonym">Agaricus chlorophos</name>
    <dbReference type="NCBI Taxonomy" id="658473"/>
    <lineage>
        <taxon>Eukaryota</taxon>
        <taxon>Fungi</taxon>
        <taxon>Dikarya</taxon>
        <taxon>Basidiomycota</taxon>
        <taxon>Agaricomycotina</taxon>
        <taxon>Agaricomycetes</taxon>
        <taxon>Agaricomycetidae</taxon>
        <taxon>Agaricales</taxon>
        <taxon>Marasmiineae</taxon>
        <taxon>Mycenaceae</taxon>
        <taxon>Mycena</taxon>
    </lineage>
</organism>
<feature type="region of interest" description="Disordered" evidence="1">
    <location>
        <begin position="261"/>
        <end position="283"/>
    </location>
</feature>
<keyword evidence="5" id="KW-1185">Reference proteome</keyword>
<feature type="transmembrane region" description="Helical" evidence="2">
    <location>
        <begin position="52"/>
        <end position="72"/>
    </location>
</feature>
<dbReference type="InterPro" id="IPR045339">
    <property type="entry name" value="DUF6534"/>
</dbReference>
<keyword evidence="2" id="KW-1133">Transmembrane helix</keyword>
<proteinExistence type="predicted"/>
<feature type="transmembrane region" description="Helical" evidence="2">
    <location>
        <begin position="159"/>
        <end position="181"/>
    </location>
</feature>
<dbReference type="OrthoDB" id="3265526at2759"/>
<comment type="caution">
    <text evidence="4">The sequence shown here is derived from an EMBL/GenBank/DDBJ whole genome shotgun (WGS) entry which is preliminary data.</text>
</comment>
<evidence type="ECO:0000313" key="5">
    <source>
        <dbReference type="Proteomes" id="UP000613580"/>
    </source>
</evidence>
<protein>
    <recommendedName>
        <fullName evidence="3">DUF6534 domain-containing protein</fullName>
    </recommendedName>
</protein>
<evidence type="ECO:0000256" key="1">
    <source>
        <dbReference type="SAM" id="MobiDB-lite"/>
    </source>
</evidence>
<evidence type="ECO:0000313" key="4">
    <source>
        <dbReference type="EMBL" id="KAF7305362.1"/>
    </source>
</evidence>
<keyword evidence="2" id="KW-0812">Transmembrane</keyword>
<reference evidence="4" key="1">
    <citation type="submission" date="2020-05" db="EMBL/GenBank/DDBJ databases">
        <title>Mycena genomes resolve the evolution of fungal bioluminescence.</title>
        <authorList>
            <person name="Tsai I.J."/>
        </authorList>
    </citation>
    <scope>NUCLEOTIDE SEQUENCE</scope>
    <source>
        <strain evidence="4">110903Hualien_Pintung</strain>
    </source>
</reference>
<dbReference type="EMBL" id="JACAZE010000010">
    <property type="protein sequence ID" value="KAF7305362.1"/>
    <property type="molecule type" value="Genomic_DNA"/>
</dbReference>
<feature type="transmembrane region" description="Helical" evidence="2">
    <location>
        <begin position="202"/>
        <end position="223"/>
    </location>
</feature>
<feature type="transmembrane region" description="Helical" evidence="2">
    <location>
        <begin position="20"/>
        <end position="40"/>
    </location>
</feature>
<feature type="compositionally biased region" description="Low complexity" evidence="1">
    <location>
        <begin position="365"/>
        <end position="374"/>
    </location>
</feature>
<evidence type="ECO:0000256" key="2">
    <source>
        <dbReference type="SAM" id="Phobius"/>
    </source>
</evidence>
<feature type="region of interest" description="Disordered" evidence="1">
    <location>
        <begin position="344"/>
        <end position="374"/>
    </location>
</feature>
<accession>A0A8H6SV24</accession>
<keyword evidence="2" id="KW-0472">Membrane</keyword>